<dbReference type="SUPFAM" id="SSF53850">
    <property type="entry name" value="Periplasmic binding protein-like II"/>
    <property type="match status" value="1"/>
</dbReference>
<keyword evidence="3" id="KW-0238">DNA-binding</keyword>
<organism evidence="7 8">
    <name type="scientific">Yinghuangia soli</name>
    <dbReference type="NCBI Taxonomy" id="2908204"/>
    <lineage>
        <taxon>Bacteria</taxon>
        <taxon>Bacillati</taxon>
        <taxon>Actinomycetota</taxon>
        <taxon>Actinomycetes</taxon>
        <taxon>Kitasatosporales</taxon>
        <taxon>Streptomycetaceae</taxon>
        <taxon>Yinghuangia</taxon>
    </lineage>
</organism>
<name>A0AA41Q5V0_9ACTN</name>
<protein>
    <submittedName>
        <fullName evidence="7">LysR family transcriptional regulator</fullName>
    </submittedName>
</protein>
<dbReference type="Gene3D" id="1.10.10.10">
    <property type="entry name" value="Winged helix-like DNA-binding domain superfamily/Winged helix DNA-binding domain"/>
    <property type="match status" value="1"/>
</dbReference>
<proteinExistence type="inferred from homology"/>
<feature type="region of interest" description="Disordered" evidence="5">
    <location>
        <begin position="307"/>
        <end position="330"/>
    </location>
</feature>
<accession>A0AA41Q5V0</accession>
<dbReference type="FunFam" id="1.10.10.10:FF:000001">
    <property type="entry name" value="LysR family transcriptional regulator"/>
    <property type="match status" value="1"/>
</dbReference>
<dbReference type="GO" id="GO:0003700">
    <property type="term" value="F:DNA-binding transcription factor activity"/>
    <property type="evidence" value="ECO:0007669"/>
    <property type="project" value="InterPro"/>
</dbReference>
<dbReference type="Pfam" id="PF00126">
    <property type="entry name" value="HTH_1"/>
    <property type="match status" value="1"/>
</dbReference>
<evidence type="ECO:0000313" key="8">
    <source>
        <dbReference type="Proteomes" id="UP001165378"/>
    </source>
</evidence>
<dbReference type="InterPro" id="IPR005119">
    <property type="entry name" value="LysR_subst-bd"/>
</dbReference>
<keyword evidence="2" id="KW-0805">Transcription regulation</keyword>
<evidence type="ECO:0000313" key="7">
    <source>
        <dbReference type="EMBL" id="MCF2532128.1"/>
    </source>
</evidence>
<dbReference type="SUPFAM" id="SSF46785">
    <property type="entry name" value="Winged helix' DNA-binding domain"/>
    <property type="match status" value="1"/>
</dbReference>
<dbReference type="PANTHER" id="PTHR30346">
    <property type="entry name" value="TRANSCRIPTIONAL DUAL REGULATOR HCAR-RELATED"/>
    <property type="match status" value="1"/>
</dbReference>
<keyword evidence="4" id="KW-0804">Transcription</keyword>
<evidence type="ECO:0000259" key="6">
    <source>
        <dbReference type="PROSITE" id="PS50931"/>
    </source>
</evidence>
<dbReference type="InterPro" id="IPR036388">
    <property type="entry name" value="WH-like_DNA-bd_sf"/>
</dbReference>
<dbReference type="PROSITE" id="PS50931">
    <property type="entry name" value="HTH_LYSR"/>
    <property type="match status" value="1"/>
</dbReference>
<feature type="domain" description="HTH lysR-type" evidence="6">
    <location>
        <begin position="1"/>
        <end position="58"/>
    </location>
</feature>
<dbReference type="GO" id="GO:0003677">
    <property type="term" value="F:DNA binding"/>
    <property type="evidence" value="ECO:0007669"/>
    <property type="project" value="UniProtKB-KW"/>
</dbReference>
<evidence type="ECO:0000256" key="4">
    <source>
        <dbReference type="ARBA" id="ARBA00023163"/>
    </source>
</evidence>
<dbReference type="InterPro" id="IPR000847">
    <property type="entry name" value="LysR_HTH_N"/>
</dbReference>
<dbReference type="AlphaFoldDB" id="A0AA41Q5V0"/>
<dbReference type="Proteomes" id="UP001165378">
    <property type="component" value="Unassembled WGS sequence"/>
</dbReference>
<dbReference type="RefSeq" id="WP_235056850.1">
    <property type="nucleotide sequence ID" value="NZ_JAKFHA010000030.1"/>
</dbReference>
<dbReference type="PANTHER" id="PTHR30346:SF0">
    <property type="entry name" value="HCA OPERON TRANSCRIPTIONAL ACTIVATOR HCAR"/>
    <property type="match status" value="1"/>
</dbReference>
<dbReference type="GO" id="GO:0032993">
    <property type="term" value="C:protein-DNA complex"/>
    <property type="evidence" value="ECO:0007669"/>
    <property type="project" value="TreeGrafter"/>
</dbReference>
<gene>
    <name evidence="7" type="ORF">LZ495_33610</name>
</gene>
<evidence type="ECO:0000256" key="3">
    <source>
        <dbReference type="ARBA" id="ARBA00023125"/>
    </source>
</evidence>
<comment type="caution">
    <text evidence="7">The sequence shown here is derived from an EMBL/GenBank/DDBJ whole genome shotgun (WGS) entry which is preliminary data.</text>
</comment>
<dbReference type="EMBL" id="JAKFHA010000030">
    <property type="protein sequence ID" value="MCF2532128.1"/>
    <property type="molecule type" value="Genomic_DNA"/>
</dbReference>
<comment type="similarity">
    <text evidence="1">Belongs to the LysR transcriptional regulatory family.</text>
</comment>
<reference evidence="7" key="1">
    <citation type="submission" date="2022-01" db="EMBL/GenBank/DDBJ databases">
        <title>Genome-Based Taxonomic Classification of the Phylum Actinobacteria.</title>
        <authorList>
            <person name="Gao Y."/>
        </authorList>
    </citation>
    <scope>NUCLEOTIDE SEQUENCE</scope>
    <source>
        <strain evidence="7">KLBMP 8922</strain>
    </source>
</reference>
<sequence>MELRQLRYFLAVVEECHLTRAAEGLGIRPTSLSQQIIALERELGAALFVRTPAGMSPTDAARRLVPDARAAVEAAARAAKAVRGRPSPVRAAVTPGTPPWVADALWRAAGAAAPEVADLQTADQLAALQDGRLDVGVVLLPEDVGGLACVTVADAELGVVVADAHPLADWGEVSWSDLTGNALLWFPRTAAPGYHDATREAWVQGGWTPREIRCGSPRRSLFRAELAAGARDADAVVALRPAWDVRAGDGLVWLRLRSPVVPRIRHGLVWDPRDLSVAQYAGRATELLSEATPHEYAAMPRGHASAEAAVVAREGAAPREAAGGRSEPCA</sequence>
<keyword evidence="8" id="KW-1185">Reference proteome</keyword>
<evidence type="ECO:0000256" key="2">
    <source>
        <dbReference type="ARBA" id="ARBA00023015"/>
    </source>
</evidence>
<evidence type="ECO:0000256" key="1">
    <source>
        <dbReference type="ARBA" id="ARBA00009437"/>
    </source>
</evidence>
<dbReference type="Pfam" id="PF03466">
    <property type="entry name" value="LysR_substrate"/>
    <property type="match status" value="1"/>
</dbReference>
<evidence type="ECO:0000256" key="5">
    <source>
        <dbReference type="SAM" id="MobiDB-lite"/>
    </source>
</evidence>
<dbReference type="Gene3D" id="3.40.190.10">
    <property type="entry name" value="Periplasmic binding protein-like II"/>
    <property type="match status" value="2"/>
</dbReference>
<dbReference type="InterPro" id="IPR036390">
    <property type="entry name" value="WH_DNA-bd_sf"/>
</dbReference>